<proteinExistence type="predicted"/>
<organism evidence="2 3">
    <name type="scientific">Symbiodinium microadriaticum</name>
    <name type="common">Dinoflagellate</name>
    <name type="synonym">Zooxanthella microadriatica</name>
    <dbReference type="NCBI Taxonomy" id="2951"/>
    <lineage>
        <taxon>Eukaryota</taxon>
        <taxon>Sar</taxon>
        <taxon>Alveolata</taxon>
        <taxon>Dinophyceae</taxon>
        <taxon>Suessiales</taxon>
        <taxon>Symbiodiniaceae</taxon>
        <taxon>Symbiodinium</taxon>
    </lineage>
</organism>
<name>A0A1Q9E8R7_SYMMI</name>
<feature type="region of interest" description="Disordered" evidence="1">
    <location>
        <begin position="111"/>
        <end position="132"/>
    </location>
</feature>
<dbReference type="AlphaFoldDB" id="A0A1Q9E8R7"/>
<protein>
    <submittedName>
        <fullName evidence="2">Uncharacterized protein</fullName>
    </submittedName>
</protein>
<keyword evidence="3" id="KW-1185">Reference proteome</keyword>
<reference evidence="2 3" key="1">
    <citation type="submission" date="2016-02" db="EMBL/GenBank/DDBJ databases">
        <title>Genome analysis of coral dinoflagellate symbionts highlights evolutionary adaptations to a symbiotic lifestyle.</title>
        <authorList>
            <person name="Aranda M."/>
            <person name="Li Y."/>
            <person name="Liew Y.J."/>
            <person name="Baumgarten S."/>
            <person name="Simakov O."/>
            <person name="Wilson M."/>
            <person name="Piel J."/>
            <person name="Ashoor H."/>
            <person name="Bougouffa S."/>
            <person name="Bajic V.B."/>
            <person name="Ryu T."/>
            <person name="Ravasi T."/>
            <person name="Bayer T."/>
            <person name="Micklem G."/>
            <person name="Kim H."/>
            <person name="Bhak J."/>
            <person name="Lajeunesse T.C."/>
            <person name="Voolstra C.R."/>
        </authorList>
    </citation>
    <scope>NUCLEOTIDE SEQUENCE [LARGE SCALE GENOMIC DNA]</scope>
    <source>
        <strain evidence="2 3">CCMP2467</strain>
    </source>
</reference>
<dbReference type="Proteomes" id="UP000186817">
    <property type="component" value="Unassembled WGS sequence"/>
</dbReference>
<accession>A0A1Q9E8R7</accession>
<gene>
    <name evidence="2" type="ORF">AK812_SmicGene13198</name>
</gene>
<sequence length="237" mass="25036">MRLPVAVASVMKSSIDKIQSVSTITASTVQLGATYPYPVVADVDVLRLLTTGVPGFGLYHLFAPALTRFRLRGFSPDGCDLLAPPPEPSPLGQNPPGIWALTERRLRGGVSTPASLEVPPRRGAAKDSGGGTMVGLQSQWAEPVVVSGCRGGAGSQPSLEPGARGQMRGALAVTSMKPVEGPKEHTISATFRAEPEPSEQQASDSNEEEEEEFIYEEAAEEEPPDDDEVVTEDPSKG</sequence>
<evidence type="ECO:0000256" key="1">
    <source>
        <dbReference type="SAM" id="MobiDB-lite"/>
    </source>
</evidence>
<dbReference type="EMBL" id="LSRX01000226">
    <property type="protein sequence ID" value="OLQ03808.1"/>
    <property type="molecule type" value="Genomic_DNA"/>
</dbReference>
<feature type="compositionally biased region" description="Acidic residues" evidence="1">
    <location>
        <begin position="205"/>
        <end position="231"/>
    </location>
</feature>
<evidence type="ECO:0000313" key="3">
    <source>
        <dbReference type="Proteomes" id="UP000186817"/>
    </source>
</evidence>
<evidence type="ECO:0000313" key="2">
    <source>
        <dbReference type="EMBL" id="OLQ03808.1"/>
    </source>
</evidence>
<comment type="caution">
    <text evidence="2">The sequence shown here is derived from an EMBL/GenBank/DDBJ whole genome shotgun (WGS) entry which is preliminary data.</text>
</comment>
<feature type="region of interest" description="Disordered" evidence="1">
    <location>
        <begin position="148"/>
        <end position="237"/>
    </location>
</feature>